<gene>
    <name evidence="1" type="ORF">OWV82_006913</name>
</gene>
<proteinExistence type="predicted"/>
<organism evidence="1 2">
    <name type="scientific">Melia azedarach</name>
    <name type="common">Chinaberry tree</name>
    <dbReference type="NCBI Taxonomy" id="155640"/>
    <lineage>
        <taxon>Eukaryota</taxon>
        <taxon>Viridiplantae</taxon>
        <taxon>Streptophyta</taxon>
        <taxon>Embryophyta</taxon>
        <taxon>Tracheophyta</taxon>
        <taxon>Spermatophyta</taxon>
        <taxon>Magnoliopsida</taxon>
        <taxon>eudicotyledons</taxon>
        <taxon>Gunneridae</taxon>
        <taxon>Pentapetalae</taxon>
        <taxon>rosids</taxon>
        <taxon>malvids</taxon>
        <taxon>Sapindales</taxon>
        <taxon>Meliaceae</taxon>
        <taxon>Melia</taxon>
    </lineage>
</organism>
<dbReference type="EMBL" id="CM051396">
    <property type="protein sequence ID" value="KAJ4723556.1"/>
    <property type="molecule type" value="Genomic_DNA"/>
</dbReference>
<reference evidence="1 2" key="1">
    <citation type="journal article" date="2023" name="Science">
        <title>Complex scaffold remodeling in plant triterpene biosynthesis.</title>
        <authorList>
            <person name="De La Pena R."/>
            <person name="Hodgson H."/>
            <person name="Liu J.C."/>
            <person name="Stephenson M.J."/>
            <person name="Martin A.C."/>
            <person name="Owen C."/>
            <person name="Harkess A."/>
            <person name="Leebens-Mack J."/>
            <person name="Jimenez L.E."/>
            <person name="Osbourn A."/>
            <person name="Sattely E.S."/>
        </authorList>
    </citation>
    <scope>NUCLEOTIDE SEQUENCE [LARGE SCALE GENOMIC DNA]</scope>
    <source>
        <strain evidence="2">cv. JPN11</strain>
        <tissue evidence="1">Leaf</tissue>
    </source>
</reference>
<sequence length="277" mass="30873">MEQPSSPGTKPVNIRECIEEGLKFTLESHLNRTLQLDLGLSKDFCSFLLDHVPLTADSSDKESQYPLYKRLASVLHESVTSAQSCGVFSNIALVNGDNDVEKREEWNELVIKEGFEIVNLLKTINFELHVQEPFFTQIKDGAKPVEGRCAVGDYNRIASGALILFNKSLVAEVQDVRRYQSFSEMLQAESLAKVLPGIKTIDEGVQVYRRFYTEEKEKTNGVLAICVATLADQPFLSLARILSGLSYVGLQSLLGLTDYTATVEPHNRSEAQPSVRQ</sequence>
<keyword evidence="2" id="KW-1185">Reference proteome</keyword>
<evidence type="ECO:0000313" key="2">
    <source>
        <dbReference type="Proteomes" id="UP001164539"/>
    </source>
</evidence>
<protein>
    <submittedName>
        <fullName evidence="1">RNA-binding ASCH domain protein</fullName>
    </submittedName>
</protein>
<dbReference type="Proteomes" id="UP001164539">
    <property type="component" value="Chromosome 3"/>
</dbReference>
<name>A0ACC1YJE9_MELAZ</name>
<accession>A0ACC1YJE9</accession>
<evidence type="ECO:0000313" key="1">
    <source>
        <dbReference type="EMBL" id="KAJ4723556.1"/>
    </source>
</evidence>
<comment type="caution">
    <text evidence="1">The sequence shown here is derived from an EMBL/GenBank/DDBJ whole genome shotgun (WGS) entry which is preliminary data.</text>
</comment>